<comment type="caution">
    <text evidence="1">The sequence shown here is derived from an EMBL/GenBank/DDBJ whole genome shotgun (WGS) entry which is preliminary data.</text>
</comment>
<name>A0A0F9CH24_9ZZZZ</name>
<reference evidence="1" key="1">
    <citation type="journal article" date="2015" name="Nature">
        <title>Complex archaea that bridge the gap between prokaryotes and eukaryotes.</title>
        <authorList>
            <person name="Spang A."/>
            <person name="Saw J.H."/>
            <person name="Jorgensen S.L."/>
            <person name="Zaremba-Niedzwiedzka K."/>
            <person name="Martijn J."/>
            <person name="Lind A.E."/>
            <person name="van Eijk R."/>
            <person name="Schleper C."/>
            <person name="Guy L."/>
            <person name="Ettema T.J."/>
        </authorList>
    </citation>
    <scope>NUCLEOTIDE SEQUENCE</scope>
</reference>
<proteinExistence type="predicted"/>
<dbReference type="AlphaFoldDB" id="A0A0F9CH24"/>
<feature type="non-terminal residue" evidence="1">
    <location>
        <position position="1"/>
    </location>
</feature>
<gene>
    <name evidence="1" type="ORF">LCGC14_2325750</name>
</gene>
<dbReference type="EMBL" id="LAZR01033329">
    <property type="protein sequence ID" value="KKL48409.1"/>
    <property type="molecule type" value="Genomic_DNA"/>
</dbReference>
<protein>
    <submittedName>
        <fullName evidence="1">Uncharacterized protein</fullName>
    </submittedName>
</protein>
<evidence type="ECO:0000313" key="1">
    <source>
        <dbReference type="EMBL" id="KKL48409.1"/>
    </source>
</evidence>
<accession>A0A0F9CH24</accession>
<organism evidence="1">
    <name type="scientific">marine sediment metagenome</name>
    <dbReference type="NCBI Taxonomy" id="412755"/>
    <lineage>
        <taxon>unclassified sequences</taxon>
        <taxon>metagenomes</taxon>
        <taxon>ecological metagenomes</taxon>
    </lineage>
</organism>
<sequence length="57" mass="6722">AHHSEQFDYIEELHGYLWRFVRIAFPGASGDLSEFIDPALDKLENMPIYPKRTIEKE</sequence>